<dbReference type="EMBL" id="JAUHHV010000012">
    <property type="protein sequence ID" value="KAK1406316.1"/>
    <property type="molecule type" value="Genomic_DNA"/>
</dbReference>
<dbReference type="PANTHER" id="PTHR33116">
    <property type="entry name" value="REVERSE TRANSCRIPTASE ZINC-BINDING DOMAIN-CONTAINING PROTEIN-RELATED-RELATED"/>
    <property type="match status" value="1"/>
</dbReference>
<comment type="caution">
    <text evidence="2">The sequence shown here is derived from an EMBL/GenBank/DDBJ whole genome shotgun (WGS) entry which is preliminary data.</text>
</comment>
<evidence type="ECO:0000313" key="2">
    <source>
        <dbReference type="EMBL" id="KAK1406316.1"/>
    </source>
</evidence>
<gene>
    <name evidence="2" type="ORF">QVD17_41610</name>
</gene>
<accession>A0AAD8JPF8</accession>
<evidence type="ECO:0008006" key="4">
    <source>
        <dbReference type="Google" id="ProtNLM"/>
    </source>
</evidence>
<evidence type="ECO:0000313" key="3">
    <source>
        <dbReference type="Proteomes" id="UP001229421"/>
    </source>
</evidence>
<dbReference type="Proteomes" id="UP001229421">
    <property type="component" value="Unassembled WGS sequence"/>
</dbReference>
<dbReference type="AlphaFoldDB" id="A0AAD8JPF8"/>
<name>A0AAD8JPF8_TARER</name>
<reference evidence="2" key="1">
    <citation type="journal article" date="2023" name="bioRxiv">
        <title>Improved chromosome-level genome assembly for marigold (Tagetes erecta).</title>
        <authorList>
            <person name="Jiang F."/>
            <person name="Yuan L."/>
            <person name="Wang S."/>
            <person name="Wang H."/>
            <person name="Xu D."/>
            <person name="Wang A."/>
            <person name="Fan W."/>
        </authorList>
    </citation>
    <scope>NUCLEOTIDE SEQUENCE</scope>
    <source>
        <strain evidence="2">WSJ</strain>
        <tissue evidence="2">Leaf</tissue>
    </source>
</reference>
<proteinExistence type="predicted"/>
<dbReference type="PANTHER" id="PTHR33116:SF76">
    <property type="entry name" value="DUF4283 DOMAIN-CONTAINING PROTEIN"/>
    <property type="match status" value="1"/>
</dbReference>
<feature type="region of interest" description="Disordered" evidence="1">
    <location>
        <begin position="1"/>
        <end position="32"/>
    </location>
</feature>
<sequence length="449" mass="51243">MFGILASEPGPSRYNEGDTGERDEEDNTGTGINEMENFMKEDIITSKDVSEGASTPGMEVFEGNEMFKIVKKLKLLKPSLRKLLYAQGNLHTRVDRLRKNLDDIQSMVDENPQDIGLRDKEWKCLKEFEEVAYDLELFLKQKAKVEWLIAGDSNTALFHKALKRKMHKNMVDRIIDSEGNVHNGENVALVLVGHYSKFLGTESDTNDMDLSNLGFNKLSSVDSVSMIRRVTDEEVPLPIKRAILSIMSFEEGRLPIRYLGVPLISSNLIASNCKCLLDKVDRRIDDWMNKSLSFAGRLQLIASVISSMYSYWASYLVLPSATVKDLERKMKGFLWQKDRNDRPKAKVAWSDVCLPKSEGGLGIRKISDSPLSQLISPREIYMAGFSRTDRVADMVIDRNWIWPAAWYDLFPVLINIQVWKEVLMFTDLEHIKGNWENIVLFLVSRGTQC</sequence>
<evidence type="ECO:0000256" key="1">
    <source>
        <dbReference type="SAM" id="MobiDB-lite"/>
    </source>
</evidence>
<keyword evidence="3" id="KW-1185">Reference proteome</keyword>
<protein>
    <recommendedName>
        <fullName evidence="4">Reverse transcriptase</fullName>
    </recommendedName>
</protein>
<organism evidence="2 3">
    <name type="scientific">Tagetes erecta</name>
    <name type="common">African marigold</name>
    <dbReference type="NCBI Taxonomy" id="13708"/>
    <lineage>
        <taxon>Eukaryota</taxon>
        <taxon>Viridiplantae</taxon>
        <taxon>Streptophyta</taxon>
        <taxon>Embryophyta</taxon>
        <taxon>Tracheophyta</taxon>
        <taxon>Spermatophyta</taxon>
        <taxon>Magnoliopsida</taxon>
        <taxon>eudicotyledons</taxon>
        <taxon>Gunneridae</taxon>
        <taxon>Pentapetalae</taxon>
        <taxon>asterids</taxon>
        <taxon>campanulids</taxon>
        <taxon>Asterales</taxon>
        <taxon>Asteraceae</taxon>
        <taxon>Asteroideae</taxon>
        <taxon>Heliantheae alliance</taxon>
        <taxon>Tageteae</taxon>
        <taxon>Tagetes</taxon>
    </lineage>
</organism>